<feature type="domain" description="Response regulatory" evidence="6">
    <location>
        <begin position="276"/>
        <end position="397"/>
    </location>
</feature>
<keyword evidence="7" id="KW-0418">Kinase</keyword>
<dbReference type="Pfam" id="PF00512">
    <property type="entry name" value="HisKA"/>
    <property type="match status" value="1"/>
</dbReference>
<dbReference type="Pfam" id="PF02518">
    <property type="entry name" value="HATPase_c"/>
    <property type="match status" value="1"/>
</dbReference>
<dbReference type="InterPro" id="IPR003661">
    <property type="entry name" value="HisK_dim/P_dom"/>
</dbReference>
<dbReference type="PANTHER" id="PTHR45339">
    <property type="entry name" value="HYBRID SIGNAL TRANSDUCTION HISTIDINE KINASE J"/>
    <property type="match status" value="1"/>
</dbReference>
<evidence type="ECO:0000256" key="1">
    <source>
        <dbReference type="ARBA" id="ARBA00000085"/>
    </source>
</evidence>
<dbReference type="InterPro" id="IPR036097">
    <property type="entry name" value="HisK_dim/P_sf"/>
</dbReference>
<dbReference type="EMBL" id="CP000859">
    <property type="protein sequence ID" value="ABW67350.1"/>
    <property type="molecule type" value="Genomic_DNA"/>
</dbReference>
<keyword evidence="7" id="KW-0808">Transferase</keyword>
<reference evidence="7 8" key="1">
    <citation type="submission" date="2007-10" db="EMBL/GenBank/DDBJ databases">
        <title>Complete sequence of Desulfococcus oleovorans Hxd3.</title>
        <authorList>
            <consortium name="US DOE Joint Genome Institute"/>
            <person name="Copeland A."/>
            <person name="Lucas S."/>
            <person name="Lapidus A."/>
            <person name="Barry K."/>
            <person name="Glavina del Rio T."/>
            <person name="Dalin E."/>
            <person name="Tice H."/>
            <person name="Pitluck S."/>
            <person name="Kiss H."/>
            <person name="Brettin T."/>
            <person name="Bruce D."/>
            <person name="Detter J.C."/>
            <person name="Han C."/>
            <person name="Schmutz J."/>
            <person name="Larimer F."/>
            <person name="Land M."/>
            <person name="Hauser L."/>
            <person name="Kyrpides N."/>
            <person name="Kim E."/>
            <person name="Wawrik B."/>
            <person name="Richardson P."/>
        </authorList>
    </citation>
    <scope>NUCLEOTIDE SEQUENCE [LARGE SCALE GENOMIC DNA]</scope>
    <source>
        <strain evidence="8">DSM 6200 / JCM 39069 / Hxd3</strain>
    </source>
</reference>
<keyword evidence="8" id="KW-1185">Reference proteome</keyword>
<name>A8ZZV0_DESOH</name>
<dbReference type="STRING" id="96561.Dole_1546"/>
<dbReference type="eggNOG" id="COG0784">
    <property type="taxonomic scope" value="Bacteria"/>
</dbReference>
<dbReference type="SUPFAM" id="SSF47384">
    <property type="entry name" value="Homodimeric domain of signal transducing histidine kinase"/>
    <property type="match status" value="1"/>
</dbReference>
<dbReference type="InterPro" id="IPR001789">
    <property type="entry name" value="Sig_transdc_resp-reg_receiver"/>
</dbReference>
<dbReference type="PROSITE" id="PS50109">
    <property type="entry name" value="HIS_KIN"/>
    <property type="match status" value="1"/>
</dbReference>
<accession>A8ZZV0</accession>
<dbReference type="KEGG" id="dol:Dole_1546"/>
<gene>
    <name evidence="7" type="ordered locus">Dole_1546</name>
</gene>
<dbReference type="AlphaFoldDB" id="A8ZZV0"/>
<sequence>MKENGSTSSAQALQALENTLVDLCDKGPTAQGLVFPADIGHEIRTALTGILKITALLEATRLDEQQKDHIRSIRFSTDAVLALINDILDFSDIASGAVKLAAVPFDLHDTVEGTADLVAAGVQQKPLEVAVLIDTPVPKQVVGDPARLRQVLVNLGTTALKLTESGEIVFVVKKRPTTNDSTVIEFEISYTGTEPAKTKPGTPSPAPDRADGAVTRATGNLGLAISRHLAGLMGGDITVASGRDRGNTFRFTCRFDTPASLSGSSFSATDSIQGMRCLVVGDDPTGHKVLDWYIHRWGGVCKHCDSRKDAVQWLETSARALPFDAVITDFLHGNPHKYKTIAAAIRQEACAATVPLLCLIPRERTGDASFLRHYGYHAYLTKPVRQVHLYNALTSIRNRTVENNPGVPGDTRLSAPSPEETPAYKGHALVVDDNPVNRKVLVAMLTRHKISCDVVENGKQAVAACARKHYDLVFMDCLMPVMDGYEATKKIREARKALPIIAITADVVPETRDRCLAAGMNDYITKPFKMQDLLDMTDRYLKESK</sequence>
<dbReference type="GO" id="GO:0000155">
    <property type="term" value="F:phosphorelay sensor kinase activity"/>
    <property type="evidence" value="ECO:0007669"/>
    <property type="project" value="InterPro"/>
</dbReference>
<dbReference type="PROSITE" id="PS50110">
    <property type="entry name" value="RESPONSE_REGULATORY"/>
    <property type="match status" value="2"/>
</dbReference>
<feature type="modified residue" description="4-aspartylphosphate" evidence="4">
    <location>
        <position position="476"/>
    </location>
</feature>
<proteinExistence type="predicted"/>
<dbReference type="Gene3D" id="3.40.50.2300">
    <property type="match status" value="2"/>
</dbReference>
<comment type="catalytic activity">
    <reaction evidence="1">
        <text>ATP + protein L-histidine = ADP + protein N-phospho-L-histidine.</text>
        <dbReference type="EC" id="2.7.13.3"/>
    </reaction>
</comment>
<dbReference type="SUPFAM" id="SSF52172">
    <property type="entry name" value="CheY-like"/>
    <property type="match status" value="2"/>
</dbReference>
<evidence type="ECO:0000256" key="2">
    <source>
        <dbReference type="ARBA" id="ARBA00012438"/>
    </source>
</evidence>
<evidence type="ECO:0000259" key="5">
    <source>
        <dbReference type="PROSITE" id="PS50109"/>
    </source>
</evidence>
<dbReference type="Gene3D" id="1.10.287.130">
    <property type="match status" value="1"/>
</dbReference>
<dbReference type="InterPro" id="IPR003594">
    <property type="entry name" value="HATPase_dom"/>
</dbReference>
<feature type="domain" description="Histidine kinase" evidence="5">
    <location>
        <begin position="38"/>
        <end position="257"/>
    </location>
</feature>
<evidence type="ECO:0000256" key="4">
    <source>
        <dbReference type="PROSITE-ProRule" id="PRU00169"/>
    </source>
</evidence>
<dbReference type="InterPro" id="IPR011006">
    <property type="entry name" value="CheY-like_superfamily"/>
</dbReference>
<protein>
    <recommendedName>
        <fullName evidence="2">histidine kinase</fullName>
        <ecNumber evidence="2">2.7.13.3</ecNumber>
    </recommendedName>
</protein>
<evidence type="ECO:0000313" key="7">
    <source>
        <dbReference type="EMBL" id="ABW67350.1"/>
    </source>
</evidence>
<dbReference type="SMART" id="SM00448">
    <property type="entry name" value="REC"/>
    <property type="match status" value="1"/>
</dbReference>
<feature type="domain" description="Response regulatory" evidence="6">
    <location>
        <begin position="427"/>
        <end position="541"/>
    </location>
</feature>
<dbReference type="CDD" id="cd17546">
    <property type="entry name" value="REC_hyHK_CKI1_RcsC-like"/>
    <property type="match status" value="1"/>
</dbReference>
<dbReference type="PANTHER" id="PTHR45339:SF3">
    <property type="entry name" value="HISTIDINE KINASE"/>
    <property type="match status" value="1"/>
</dbReference>
<dbReference type="CDD" id="cd00082">
    <property type="entry name" value="HisKA"/>
    <property type="match status" value="1"/>
</dbReference>
<evidence type="ECO:0000259" key="6">
    <source>
        <dbReference type="PROSITE" id="PS50110"/>
    </source>
</evidence>
<dbReference type="InterPro" id="IPR036890">
    <property type="entry name" value="HATPase_C_sf"/>
</dbReference>
<evidence type="ECO:0000313" key="8">
    <source>
        <dbReference type="Proteomes" id="UP000008561"/>
    </source>
</evidence>
<organism evidence="7 8">
    <name type="scientific">Desulfosudis oleivorans (strain DSM 6200 / JCM 39069 / Hxd3)</name>
    <name type="common">Desulfococcus oleovorans</name>
    <dbReference type="NCBI Taxonomy" id="96561"/>
    <lineage>
        <taxon>Bacteria</taxon>
        <taxon>Pseudomonadati</taxon>
        <taxon>Thermodesulfobacteriota</taxon>
        <taxon>Desulfobacteria</taxon>
        <taxon>Desulfobacterales</taxon>
        <taxon>Desulfosudaceae</taxon>
        <taxon>Desulfosudis</taxon>
    </lineage>
</organism>
<evidence type="ECO:0000256" key="3">
    <source>
        <dbReference type="ARBA" id="ARBA00022553"/>
    </source>
</evidence>
<keyword evidence="3 4" id="KW-0597">Phosphoprotein</keyword>
<dbReference type="SMART" id="SM00388">
    <property type="entry name" value="HisKA"/>
    <property type="match status" value="1"/>
</dbReference>
<dbReference type="RefSeq" id="WP_012174966.1">
    <property type="nucleotide sequence ID" value="NC_009943.1"/>
</dbReference>
<dbReference type="Pfam" id="PF00072">
    <property type="entry name" value="Response_reg"/>
    <property type="match status" value="1"/>
</dbReference>
<dbReference type="SUPFAM" id="SSF55874">
    <property type="entry name" value="ATPase domain of HSP90 chaperone/DNA topoisomerase II/histidine kinase"/>
    <property type="match status" value="1"/>
</dbReference>
<dbReference type="Gene3D" id="3.30.565.10">
    <property type="entry name" value="Histidine kinase-like ATPase, C-terminal domain"/>
    <property type="match status" value="1"/>
</dbReference>
<feature type="modified residue" description="4-aspartylphosphate" evidence="4">
    <location>
        <position position="329"/>
    </location>
</feature>
<dbReference type="eggNOG" id="COG2205">
    <property type="taxonomic scope" value="Bacteria"/>
</dbReference>
<dbReference type="EC" id="2.7.13.3" evidence="2"/>
<dbReference type="InterPro" id="IPR005467">
    <property type="entry name" value="His_kinase_dom"/>
</dbReference>
<dbReference type="Proteomes" id="UP000008561">
    <property type="component" value="Chromosome"/>
</dbReference>
<dbReference type="OrthoDB" id="9758705at2"/>
<dbReference type="SMART" id="SM00387">
    <property type="entry name" value="HATPase_c"/>
    <property type="match status" value="1"/>
</dbReference>
<dbReference type="HOGENOM" id="CLU_000445_104_15_7"/>